<dbReference type="EMBL" id="JQBM01000001">
    <property type="protein sequence ID" value="KRN47117.1"/>
    <property type="molecule type" value="Genomic_DNA"/>
</dbReference>
<feature type="transmembrane region" description="Helical" evidence="7">
    <location>
        <begin position="83"/>
        <end position="102"/>
    </location>
</feature>
<feature type="transmembrane region" description="Helical" evidence="7">
    <location>
        <begin position="423"/>
        <end position="440"/>
    </location>
</feature>
<feature type="transmembrane region" description="Helical" evidence="7">
    <location>
        <begin position="471"/>
        <end position="490"/>
    </location>
</feature>
<evidence type="ECO:0000256" key="6">
    <source>
        <dbReference type="ARBA" id="ARBA00023136"/>
    </source>
</evidence>
<evidence type="ECO:0000313" key="9">
    <source>
        <dbReference type="EMBL" id="KRN47117.1"/>
    </source>
</evidence>
<dbReference type="Proteomes" id="UP000051992">
    <property type="component" value="Unassembled WGS sequence"/>
</dbReference>
<comment type="subcellular location">
    <subcellularLocation>
        <location evidence="1">Cell membrane</location>
        <topology evidence="1">Multi-pass membrane protein</topology>
    </subcellularLocation>
</comment>
<evidence type="ECO:0000313" key="10">
    <source>
        <dbReference type="Proteomes" id="UP000051992"/>
    </source>
</evidence>
<feature type="transmembrane region" description="Helical" evidence="7">
    <location>
        <begin position="145"/>
        <end position="168"/>
    </location>
</feature>
<accession>A0A0R2HCE4</accession>
<feature type="transmembrane region" description="Helical" evidence="7">
    <location>
        <begin position="17"/>
        <end position="37"/>
    </location>
</feature>
<feature type="transmembrane region" description="Helical" evidence="7">
    <location>
        <begin position="319"/>
        <end position="340"/>
    </location>
</feature>
<dbReference type="PANTHER" id="PTHR42718:SF24">
    <property type="entry name" value="MAJOR FACILITATOR SUPERFAMILY (MFS) PROFILE DOMAIN-CONTAINING PROTEIN"/>
    <property type="match status" value="1"/>
</dbReference>
<dbReference type="Gene3D" id="1.20.1250.20">
    <property type="entry name" value="MFS general substrate transporter like domains"/>
    <property type="match status" value="2"/>
</dbReference>
<dbReference type="NCBIfam" id="TIGR00711">
    <property type="entry name" value="efflux_EmrB"/>
    <property type="match status" value="1"/>
</dbReference>
<dbReference type="AlphaFoldDB" id="A0A0R2HCE4"/>
<proteinExistence type="predicted"/>
<feature type="transmembrane region" description="Helical" evidence="7">
    <location>
        <begin position="217"/>
        <end position="237"/>
    </location>
</feature>
<dbReference type="OrthoDB" id="9816041at2"/>
<evidence type="ECO:0000256" key="7">
    <source>
        <dbReference type="SAM" id="Phobius"/>
    </source>
</evidence>
<feature type="transmembrane region" description="Helical" evidence="7">
    <location>
        <begin position="108"/>
        <end position="133"/>
    </location>
</feature>
<reference evidence="9 10" key="1">
    <citation type="journal article" date="2015" name="Genome Announc.">
        <title>Expanding the biotechnology potential of lactobacilli through comparative genomics of 213 strains and associated genera.</title>
        <authorList>
            <person name="Sun Z."/>
            <person name="Harris H.M."/>
            <person name="McCann A."/>
            <person name="Guo C."/>
            <person name="Argimon S."/>
            <person name="Zhang W."/>
            <person name="Yang X."/>
            <person name="Jeffery I.B."/>
            <person name="Cooney J.C."/>
            <person name="Kagawa T.F."/>
            <person name="Liu W."/>
            <person name="Song Y."/>
            <person name="Salvetti E."/>
            <person name="Wrobel A."/>
            <person name="Rasinkangas P."/>
            <person name="Parkhill J."/>
            <person name="Rea M.C."/>
            <person name="O'Sullivan O."/>
            <person name="Ritari J."/>
            <person name="Douillard F.P."/>
            <person name="Paul Ross R."/>
            <person name="Yang R."/>
            <person name="Briner A.E."/>
            <person name="Felis G.E."/>
            <person name="de Vos W.M."/>
            <person name="Barrangou R."/>
            <person name="Klaenhammer T.R."/>
            <person name="Caufield P.W."/>
            <person name="Cui Y."/>
            <person name="Zhang H."/>
            <person name="O'Toole P.W."/>
        </authorList>
    </citation>
    <scope>NUCLEOTIDE SEQUENCE [LARGE SCALE GENOMIC DNA]</scope>
    <source>
        <strain evidence="9 10">DSM 20410</strain>
    </source>
</reference>
<keyword evidence="3" id="KW-1003">Cell membrane</keyword>
<evidence type="ECO:0000256" key="5">
    <source>
        <dbReference type="ARBA" id="ARBA00022989"/>
    </source>
</evidence>
<comment type="caution">
    <text evidence="9">The sequence shown here is derived from an EMBL/GenBank/DDBJ whole genome shotgun (WGS) entry which is preliminary data.</text>
</comment>
<dbReference type="PROSITE" id="PS50850">
    <property type="entry name" value="MFS"/>
    <property type="match status" value="1"/>
</dbReference>
<dbReference type="Pfam" id="PF07690">
    <property type="entry name" value="MFS_1"/>
    <property type="match status" value="1"/>
</dbReference>
<keyword evidence="10" id="KW-1185">Reference proteome</keyword>
<feature type="transmembrane region" description="Helical" evidence="7">
    <location>
        <begin position="286"/>
        <end position="307"/>
    </location>
</feature>
<feature type="transmembrane region" description="Helical" evidence="7">
    <location>
        <begin position="249"/>
        <end position="266"/>
    </location>
</feature>
<dbReference type="PATRIC" id="fig|1629.5.peg.391"/>
<evidence type="ECO:0000256" key="3">
    <source>
        <dbReference type="ARBA" id="ARBA00022475"/>
    </source>
</evidence>
<feature type="transmembrane region" description="Helical" evidence="7">
    <location>
        <begin position="57"/>
        <end position="76"/>
    </location>
</feature>
<dbReference type="InterPro" id="IPR011701">
    <property type="entry name" value="MFS"/>
</dbReference>
<keyword evidence="4 7" id="KW-0812">Transmembrane</keyword>
<evidence type="ECO:0000256" key="1">
    <source>
        <dbReference type="ARBA" id="ARBA00004651"/>
    </source>
</evidence>
<dbReference type="CDD" id="cd17503">
    <property type="entry name" value="MFS_LmrB_MDR_like"/>
    <property type="match status" value="1"/>
</dbReference>
<feature type="transmembrane region" description="Helical" evidence="7">
    <location>
        <begin position="352"/>
        <end position="370"/>
    </location>
</feature>
<keyword evidence="6 7" id="KW-0472">Membrane</keyword>
<dbReference type="GO" id="GO:0005886">
    <property type="term" value="C:plasma membrane"/>
    <property type="evidence" value="ECO:0007669"/>
    <property type="project" value="UniProtKB-SubCell"/>
</dbReference>
<dbReference type="InterPro" id="IPR036259">
    <property type="entry name" value="MFS_trans_sf"/>
</dbReference>
<dbReference type="SUPFAM" id="SSF103473">
    <property type="entry name" value="MFS general substrate transporter"/>
    <property type="match status" value="1"/>
</dbReference>
<dbReference type="InterPro" id="IPR004638">
    <property type="entry name" value="EmrB-like"/>
</dbReference>
<keyword evidence="2" id="KW-0813">Transport</keyword>
<evidence type="ECO:0000256" key="2">
    <source>
        <dbReference type="ARBA" id="ARBA00022448"/>
    </source>
</evidence>
<dbReference type="InterPro" id="IPR020846">
    <property type="entry name" value="MFS_dom"/>
</dbReference>
<evidence type="ECO:0000256" key="4">
    <source>
        <dbReference type="ARBA" id="ARBA00022692"/>
    </source>
</evidence>
<name>A0A0R2HCE4_WEIVI</name>
<gene>
    <name evidence="9" type="ORF">IV50_GL000387</name>
</gene>
<evidence type="ECO:0000259" key="8">
    <source>
        <dbReference type="PROSITE" id="PS50850"/>
    </source>
</evidence>
<feature type="transmembrane region" description="Helical" evidence="7">
    <location>
        <begin position="376"/>
        <end position="402"/>
    </location>
</feature>
<sequence length="508" mass="55009">MHAQPVDVHGKPYNRTIMIVLILVATFAGVLMQTSLGTAIPTLMDAFDINLATAQQATTWFLLANGIMIPVSAYFTSRIPTKWLYLIAFGLLWAGMAITAFTPEQHDMWWMFLSGRVLAALGVGISMPLMQVVMVNIFPAEQRGVAMGLGGLVVGMAPAIGPTLSGWILDKNHVILGLTISDSWRSIFYLPMAVLAIVFILSFFFMKDVLYTHDVKLDVLSLIYSIIGFGSFLLGFTNVGSDGWGDVKTVIAPIVIGIIFIAIFIVRQLHLTDPFLNVRVFMNKQFTITTIAVMMAMMAMMGVEMMLPTYLQNIHNLSALTSGLILLPGALMMGIMSPIAGMAYDKVGARRLALVGFGLLAIGTVPFMFLTADTPIHFITALYTARMFGVAMVMMPLTASAMSALPAAEANHATASNNTARQLASAVVVALLTSITQNIITNNKPSDALRTANPLSYGAKMIDASMDGFQVSFFIGFLFAAIGLVIALFLRKGKIIADETTDEMTKEN</sequence>
<dbReference type="GO" id="GO:0022857">
    <property type="term" value="F:transmembrane transporter activity"/>
    <property type="evidence" value="ECO:0007669"/>
    <property type="project" value="InterPro"/>
</dbReference>
<organism evidence="9 10">
    <name type="scientific">Weissella viridescens</name>
    <name type="common">Lactobacillus viridescens</name>
    <dbReference type="NCBI Taxonomy" id="1629"/>
    <lineage>
        <taxon>Bacteria</taxon>
        <taxon>Bacillati</taxon>
        <taxon>Bacillota</taxon>
        <taxon>Bacilli</taxon>
        <taxon>Lactobacillales</taxon>
        <taxon>Lactobacillaceae</taxon>
        <taxon>Weissella</taxon>
    </lineage>
</organism>
<protein>
    <submittedName>
        <fullName evidence="9">Drug H+ antiporter-2 (DHA2) family protein</fullName>
    </submittedName>
</protein>
<feature type="transmembrane region" description="Helical" evidence="7">
    <location>
        <begin position="188"/>
        <end position="205"/>
    </location>
</feature>
<keyword evidence="5 7" id="KW-1133">Transmembrane helix</keyword>
<feature type="domain" description="Major facilitator superfamily (MFS) profile" evidence="8">
    <location>
        <begin position="18"/>
        <end position="495"/>
    </location>
</feature>
<dbReference type="PANTHER" id="PTHR42718">
    <property type="entry name" value="MAJOR FACILITATOR SUPERFAMILY MULTIDRUG TRANSPORTER MFSC"/>
    <property type="match status" value="1"/>
</dbReference>